<dbReference type="OrthoDB" id="9814523at2"/>
<evidence type="ECO:0000256" key="5">
    <source>
        <dbReference type="ARBA" id="ARBA00023136"/>
    </source>
</evidence>
<feature type="transmembrane region" description="Helical" evidence="7">
    <location>
        <begin position="78"/>
        <end position="100"/>
    </location>
</feature>
<evidence type="ECO:0000256" key="7">
    <source>
        <dbReference type="SAM" id="Phobius"/>
    </source>
</evidence>
<dbReference type="CDD" id="cd10328">
    <property type="entry name" value="SLC5sbd_YidK"/>
    <property type="match status" value="1"/>
</dbReference>
<dbReference type="InterPro" id="IPR038377">
    <property type="entry name" value="Na/Glc_symporter_sf"/>
</dbReference>
<dbReference type="KEGG" id="vbh:CMV30_10270"/>
<feature type="transmembrane region" description="Helical" evidence="7">
    <location>
        <begin position="6"/>
        <end position="27"/>
    </location>
</feature>
<dbReference type="EMBL" id="CP023344">
    <property type="protein sequence ID" value="ATC64307.1"/>
    <property type="molecule type" value="Genomic_DNA"/>
</dbReference>
<comment type="subcellular location">
    <subcellularLocation>
        <location evidence="1">Membrane</location>
        <topology evidence="1">Multi-pass membrane protein</topology>
    </subcellularLocation>
</comment>
<evidence type="ECO:0000256" key="3">
    <source>
        <dbReference type="ARBA" id="ARBA00022692"/>
    </source>
</evidence>
<feature type="transmembrane region" description="Helical" evidence="7">
    <location>
        <begin position="274"/>
        <end position="300"/>
    </location>
</feature>
<dbReference type="PANTHER" id="PTHR11819">
    <property type="entry name" value="SOLUTE CARRIER FAMILY 5"/>
    <property type="match status" value="1"/>
</dbReference>
<dbReference type="Proteomes" id="UP000217265">
    <property type="component" value="Chromosome"/>
</dbReference>
<evidence type="ECO:0000256" key="6">
    <source>
        <dbReference type="RuleBase" id="RU362091"/>
    </source>
</evidence>
<proteinExistence type="inferred from homology"/>
<keyword evidence="9" id="KW-1185">Reference proteome</keyword>
<dbReference type="PANTHER" id="PTHR11819:SF195">
    <property type="entry name" value="SODIUM_GLUCOSE COTRANSPORTER 4"/>
    <property type="match status" value="1"/>
</dbReference>
<feature type="transmembrane region" description="Helical" evidence="7">
    <location>
        <begin position="394"/>
        <end position="416"/>
    </location>
</feature>
<name>A0A290Q7S2_9BACT</name>
<feature type="transmembrane region" description="Helical" evidence="7">
    <location>
        <begin position="423"/>
        <end position="442"/>
    </location>
</feature>
<evidence type="ECO:0000256" key="1">
    <source>
        <dbReference type="ARBA" id="ARBA00004141"/>
    </source>
</evidence>
<feature type="transmembrane region" description="Helical" evidence="7">
    <location>
        <begin position="120"/>
        <end position="141"/>
    </location>
</feature>
<evidence type="ECO:0000313" key="8">
    <source>
        <dbReference type="EMBL" id="ATC64307.1"/>
    </source>
</evidence>
<keyword evidence="4 7" id="KW-1133">Transmembrane helix</keyword>
<comment type="similarity">
    <text evidence="2 6">Belongs to the sodium:solute symporter (SSF) (TC 2.A.21) family.</text>
</comment>
<dbReference type="PROSITE" id="PS50283">
    <property type="entry name" value="NA_SOLUT_SYMP_3"/>
    <property type="match status" value="1"/>
</dbReference>
<feature type="transmembrane region" description="Helical" evidence="7">
    <location>
        <begin position="161"/>
        <end position="181"/>
    </location>
</feature>
<accession>A0A290Q7S2</accession>
<feature type="transmembrane region" description="Helical" evidence="7">
    <location>
        <begin position="457"/>
        <end position="477"/>
    </location>
</feature>
<dbReference type="InterPro" id="IPR001734">
    <property type="entry name" value="Na/solute_symporter"/>
</dbReference>
<evidence type="ECO:0000256" key="4">
    <source>
        <dbReference type="ARBA" id="ARBA00022989"/>
    </source>
</evidence>
<dbReference type="Gene3D" id="1.20.1730.10">
    <property type="entry name" value="Sodium/glucose cotransporter"/>
    <property type="match status" value="1"/>
</dbReference>
<dbReference type="GO" id="GO:0005886">
    <property type="term" value="C:plasma membrane"/>
    <property type="evidence" value="ECO:0007669"/>
    <property type="project" value="TreeGrafter"/>
</dbReference>
<evidence type="ECO:0000256" key="2">
    <source>
        <dbReference type="ARBA" id="ARBA00006434"/>
    </source>
</evidence>
<feature type="transmembrane region" description="Helical" evidence="7">
    <location>
        <begin position="39"/>
        <end position="58"/>
    </location>
</feature>
<gene>
    <name evidence="8" type="ORF">CMV30_10270</name>
</gene>
<feature type="transmembrane region" description="Helical" evidence="7">
    <location>
        <begin position="235"/>
        <end position="253"/>
    </location>
</feature>
<feature type="transmembrane region" description="Helical" evidence="7">
    <location>
        <begin position="370"/>
        <end position="388"/>
    </location>
</feature>
<evidence type="ECO:0000313" key="9">
    <source>
        <dbReference type="Proteomes" id="UP000217265"/>
    </source>
</evidence>
<dbReference type="AlphaFoldDB" id="A0A290Q7S2"/>
<feature type="transmembrane region" description="Helical" evidence="7">
    <location>
        <begin position="193"/>
        <end position="215"/>
    </location>
</feature>
<feature type="transmembrane region" description="Helical" evidence="7">
    <location>
        <begin position="320"/>
        <end position="349"/>
    </location>
</feature>
<dbReference type="Pfam" id="PF00474">
    <property type="entry name" value="SSF"/>
    <property type="match status" value="1"/>
</dbReference>
<dbReference type="GO" id="GO:0005412">
    <property type="term" value="F:D-glucose:sodium symporter activity"/>
    <property type="evidence" value="ECO:0007669"/>
    <property type="project" value="TreeGrafter"/>
</dbReference>
<reference evidence="8 9" key="1">
    <citation type="submission" date="2017-09" db="EMBL/GenBank/DDBJ databases">
        <title>Complete genome sequence of Verrucomicrobial strain HZ-65, isolated from freshwater.</title>
        <authorList>
            <person name="Choi A."/>
        </authorList>
    </citation>
    <scope>NUCLEOTIDE SEQUENCE [LARGE SCALE GENOMIC DNA]</scope>
    <source>
        <strain evidence="8 9">HZ-65</strain>
    </source>
</reference>
<dbReference type="RefSeq" id="WP_096055939.1">
    <property type="nucleotide sequence ID" value="NZ_CP023344.1"/>
</dbReference>
<keyword evidence="3 7" id="KW-0812">Transmembrane</keyword>
<sequence length="498" mass="54147">MPPEALIQLSVFLALTALVALATWLHCRKATRSTESTRDYFLAGGGLNWVFIGGTITLTNISTDTFIGMSGSQTLNIVWWEISGAIGLVLLAKIFLPIYYRYKCTTVTELLERRYNNKHIRATVALVFLIGNIFIFLPAMLYTSGLVMKSMFGLGDTLLGLNTVFTVGIAVAIVGAIYAIFGGLRAVAISDTYCGILVLGLGGALVFFALNAIGWDFSGIPAERLRLFGESTDPIPWPTLLTGMVFCQLYYWSTNQTITQRALAAPDLREARKGIYLALFLRAPFIPAMVVIPGLVAYKLYGPIGDASYGRLVGDILPHWLSGAFAAAMFAAVISSYNSVLNSSAALYVCDLHQRYIRADGDIRRLSMTVSALIAIVSVFLIPLYMGAGSIMAVIQQSLGIFSMPVLSAFIVGLLFRNVDARAVIATIAFGAALYAALTFGWEKLHALHPASVPRPWHFLHIMGVTVPACVAFALALNRLLFRRRALFGWDQETPAAS</sequence>
<protein>
    <submittedName>
        <fullName evidence="8">SLC5 family protein</fullName>
    </submittedName>
</protein>
<keyword evidence="5 7" id="KW-0472">Membrane</keyword>
<organism evidence="8 9">
    <name type="scientific">Nibricoccus aquaticus</name>
    <dbReference type="NCBI Taxonomy" id="2576891"/>
    <lineage>
        <taxon>Bacteria</taxon>
        <taxon>Pseudomonadati</taxon>
        <taxon>Verrucomicrobiota</taxon>
        <taxon>Opitutia</taxon>
        <taxon>Opitutales</taxon>
        <taxon>Opitutaceae</taxon>
        <taxon>Nibricoccus</taxon>
    </lineage>
</organism>